<dbReference type="EMBL" id="KB742690">
    <property type="protein sequence ID" value="EOB05427.1"/>
    <property type="molecule type" value="Genomic_DNA"/>
</dbReference>
<sequence length="158" mass="17468">MMQNLYGRIGMTKIKNEGQKFRRKRTEMLELIYVNTEPMQKGSEGNHNLSTPSHSTELGIPNKQTLSLAVEQTYGHIGVIMYCANIRKTALGHKKKKGTAWVMSPVGILSEQLAETGLSLPGGLSASMESIFLNHLQVKQDLSPGSREQEISLAKISK</sequence>
<organism evidence="1 2">
    <name type="scientific">Anas platyrhynchos</name>
    <name type="common">Mallard</name>
    <name type="synonym">Anas boschas</name>
    <dbReference type="NCBI Taxonomy" id="8839"/>
    <lineage>
        <taxon>Eukaryota</taxon>
        <taxon>Metazoa</taxon>
        <taxon>Chordata</taxon>
        <taxon>Craniata</taxon>
        <taxon>Vertebrata</taxon>
        <taxon>Euteleostomi</taxon>
        <taxon>Archelosauria</taxon>
        <taxon>Archosauria</taxon>
        <taxon>Dinosauria</taxon>
        <taxon>Saurischia</taxon>
        <taxon>Theropoda</taxon>
        <taxon>Coelurosauria</taxon>
        <taxon>Aves</taxon>
        <taxon>Neognathae</taxon>
        <taxon>Galloanserae</taxon>
        <taxon>Anseriformes</taxon>
        <taxon>Anatidae</taxon>
        <taxon>Anatinae</taxon>
        <taxon>Anas</taxon>
    </lineage>
</organism>
<reference evidence="2" key="1">
    <citation type="journal article" date="2013" name="Nat. Genet.">
        <title>The duck genome and transcriptome provide insight into an avian influenza virus reservoir species.</title>
        <authorList>
            <person name="Huang Y."/>
            <person name="Li Y."/>
            <person name="Burt D.W."/>
            <person name="Chen H."/>
            <person name="Zhang Y."/>
            <person name="Qian W."/>
            <person name="Kim H."/>
            <person name="Gan S."/>
            <person name="Zhao Y."/>
            <person name="Li J."/>
            <person name="Yi K."/>
            <person name="Feng H."/>
            <person name="Zhu P."/>
            <person name="Li B."/>
            <person name="Liu Q."/>
            <person name="Fairley S."/>
            <person name="Magor K.E."/>
            <person name="Du Z."/>
            <person name="Hu X."/>
            <person name="Goodman L."/>
            <person name="Tafer H."/>
            <person name="Vignal A."/>
            <person name="Lee T."/>
            <person name="Kim K.W."/>
            <person name="Sheng Z."/>
            <person name="An Y."/>
            <person name="Searle S."/>
            <person name="Herrero J."/>
            <person name="Groenen M.A."/>
            <person name="Crooijmans R.P."/>
            <person name="Faraut T."/>
            <person name="Cai Q."/>
            <person name="Webster R.G."/>
            <person name="Aldridge J.R."/>
            <person name="Warren W.C."/>
            <person name="Bartschat S."/>
            <person name="Kehr S."/>
            <person name="Marz M."/>
            <person name="Stadler P.F."/>
            <person name="Smith J."/>
            <person name="Kraus R.H."/>
            <person name="Zhao Y."/>
            <person name="Ren L."/>
            <person name="Fei J."/>
            <person name="Morisson M."/>
            <person name="Kaiser P."/>
            <person name="Griffin D.K."/>
            <person name="Rao M."/>
            <person name="Pitel F."/>
            <person name="Wang J."/>
            <person name="Li N."/>
        </authorList>
    </citation>
    <scope>NUCLEOTIDE SEQUENCE [LARGE SCALE GENOMIC DNA]</scope>
</reference>
<keyword evidence="2" id="KW-1185">Reference proteome</keyword>
<accession>R0K6N2</accession>
<evidence type="ECO:0000313" key="2">
    <source>
        <dbReference type="Proteomes" id="UP000296049"/>
    </source>
</evidence>
<dbReference type="AlphaFoldDB" id="R0K6N2"/>
<name>R0K6N2_ANAPL</name>
<gene>
    <name evidence="1" type="ORF">Anapl_04612</name>
</gene>
<protein>
    <submittedName>
        <fullName evidence="1">Uncharacterized protein</fullName>
    </submittedName>
</protein>
<evidence type="ECO:0000313" key="1">
    <source>
        <dbReference type="EMBL" id="EOB05427.1"/>
    </source>
</evidence>
<proteinExistence type="predicted"/>
<dbReference type="Proteomes" id="UP000296049">
    <property type="component" value="Unassembled WGS sequence"/>
</dbReference>